<keyword evidence="3" id="KW-1185">Reference proteome</keyword>
<dbReference type="Proteomes" id="UP000271889">
    <property type="component" value="Unassembled WGS sequence"/>
</dbReference>
<protein>
    <submittedName>
        <fullName evidence="2">Uncharacterized protein</fullName>
    </submittedName>
</protein>
<reference evidence="2 3" key="1">
    <citation type="submission" date="2018-11" db="EMBL/GenBank/DDBJ databases">
        <authorList>
            <consortium name="Pathogen Informatics"/>
        </authorList>
    </citation>
    <scope>NUCLEOTIDE SEQUENCE [LARGE SCALE GENOMIC DNA]</scope>
</reference>
<dbReference type="EMBL" id="UYRV01123903">
    <property type="protein sequence ID" value="VDN34067.1"/>
    <property type="molecule type" value="Genomic_DNA"/>
</dbReference>
<evidence type="ECO:0000256" key="1">
    <source>
        <dbReference type="SAM" id="MobiDB-lite"/>
    </source>
</evidence>
<dbReference type="OrthoDB" id="6260541at2759"/>
<name>A0A3P7NHP2_CYLGO</name>
<sequence>MARAGAEVRFDVRKGAALRNGLSAWLCQPSAPTAPMAPAPHHQTSFPPAQQINHLPHFNGNGNYSNYAPLPSYGSQMSVQTTNGYQKHQPVPNNRTSAFAPVSGIGGEPNRHVRSVSASDLYQSDPNASYSQRSVTGSTTGFDRLPAHYRHSNRPTVIQPGEQVA</sequence>
<evidence type="ECO:0000313" key="3">
    <source>
        <dbReference type="Proteomes" id="UP000271889"/>
    </source>
</evidence>
<proteinExistence type="predicted"/>
<gene>
    <name evidence="2" type="ORF">CGOC_LOCUS12529</name>
</gene>
<organism evidence="2 3">
    <name type="scientific">Cylicostephanus goldi</name>
    <name type="common">Nematode worm</name>
    <dbReference type="NCBI Taxonomy" id="71465"/>
    <lineage>
        <taxon>Eukaryota</taxon>
        <taxon>Metazoa</taxon>
        <taxon>Ecdysozoa</taxon>
        <taxon>Nematoda</taxon>
        <taxon>Chromadorea</taxon>
        <taxon>Rhabditida</taxon>
        <taxon>Rhabditina</taxon>
        <taxon>Rhabditomorpha</taxon>
        <taxon>Strongyloidea</taxon>
        <taxon>Strongylidae</taxon>
        <taxon>Cylicostephanus</taxon>
    </lineage>
</organism>
<evidence type="ECO:0000313" key="2">
    <source>
        <dbReference type="EMBL" id="VDN34067.1"/>
    </source>
</evidence>
<dbReference type="AlphaFoldDB" id="A0A3P7NHP2"/>
<feature type="region of interest" description="Disordered" evidence="1">
    <location>
        <begin position="121"/>
        <end position="165"/>
    </location>
</feature>
<feature type="compositionally biased region" description="Polar residues" evidence="1">
    <location>
        <begin position="121"/>
        <end position="141"/>
    </location>
</feature>
<accession>A0A3P7NHP2</accession>